<keyword evidence="5" id="KW-0472">Membrane</keyword>
<proteinExistence type="inferred from homology"/>
<dbReference type="NCBIfam" id="TIGR01972">
    <property type="entry name" value="NDH_I_M"/>
    <property type="match status" value="1"/>
</dbReference>
<protein>
    <recommendedName>
        <fullName evidence="6">NADH:quinone oxidoreductase/Mrp antiporter transmembrane domain-containing protein</fullName>
    </recommendedName>
</protein>
<dbReference type="Pfam" id="PF00361">
    <property type="entry name" value="Proton_antipo_M"/>
    <property type="match status" value="1"/>
</dbReference>
<comment type="caution">
    <text evidence="7">The sequence shown here is derived from an EMBL/GenBank/DDBJ whole genome shotgun (WGS) entry which is preliminary data.</text>
</comment>
<name>A0ABD0VK43_DENTH</name>
<keyword evidence="4" id="KW-0520">NAD</keyword>
<dbReference type="InterPro" id="IPR001280">
    <property type="entry name" value="PSI_PsaA/B"/>
</dbReference>
<feature type="transmembrane region" description="Helical" evidence="5">
    <location>
        <begin position="92"/>
        <end position="109"/>
    </location>
</feature>
<feature type="domain" description="NADH:quinone oxidoreductase/Mrp antiporter transmembrane" evidence="6">
    <location>
        <begin position="3"/>
        <end position="233"/>
    </location>
</feature>
<dbReference type="InterPro" id="IPR010227">
    <property type="entry name" value="NADH_Q_OxRdtase_chainM/4"/>
</dbReference>
<feature type="transmembrane region" description="Helical" evidence="5">
    <location>
        <begin position="210"/>
        <end position="228"/>
    </location>
</feature>
<comment type="similarity">
    <text evidence="2">Belongs to the complex I subunit 4 family.</text>
</comment>
<feature type="transmembrane region" description="Helical" evidence="5">
    <location>
        <begin position="626"/>
        <end position="645"/>
    </location>
</feature>
<organism evidence="7 8">
    <name type="scientific">Dendrobium thyrsiflorum</name>
    <name type="common">Pinecone-like raceme dendrobium</name>
    <name type="synonym">Orchid</name>
    <dbReference type="NCBI Taxonomy" id="117978"/>
    <lineage>
        <taxon>Eukaryota</taxon>
        <taxon>Viridiplantae</taxon>
        <taxon>Streptophyta</taxon>
        <taxon>Embryophyta</taxon>
        <taxon>Tracheophyta</taxon>
        <taxon>Spermatophyta</taxon>
        <taxon>Magnoliopsida</taxon>
        <taxon>Liliopsida</taxon>
        <taxon>Asparagales</taxon>
        <taxon>Orchidaceae</taxon>
        <taxon>Epidendroideae</taxon>
        <taxon>Malaxideae</taxon>
        <taxon>Dendrobiinae</taxon>
        <taxon>Dendrobium</taxon>
    </lineage>
</organism>
<dbReference type="PRINTS" id="PR00257">
    <property type="entry name" value="PHOTSYSPSAAB"/>
</dbReference>
<keyword evidence="5" id="KW-0812">Transmembrane</keyword>
<dbReference type="PANTHER" id="PTHR30128">
    <property type="entry name" value="OUTER MEMBRANE PROTEIN, OMPA-RELATED"/>
    <property type="match status" value="1"/>
</dbReference>
<reference evidence="7 8" key="1">
    <citation type="journal article" date="2024" name="Plant Biotechnol. J.">
        <title>Dendrobium thyrsiflorum genome and its molecular insights into genes involved in important horticultural traits.</title>
        <authorList>
            <person name="Chen B."/>
            <person name="Wang J.Y."/>
            <person name="Zheng P.J."/>
            <person name="Li K.L."/>
            <person name="Liang Y.M."/>
            <person name="Chen X.F."/>
            <person name="Zhang C."/>
            <person name="Zhao X."/>
            <person name="He X."/>
            <person name="Zhang G.Q."/>
            <person name="Liu Z.J."/>
            <person name="Xu Q."/>
        </authorList>
    </citation>
    <scope>NUCLEOTIDE SEQUENCE [LARGE SCALE GENOMIC DNA]</scope>
    <source>
        <strain evidence="7">GZMU011</strain>
    </source>
</reference>
<evidence type="ECO:0000259" key="6">
    <source>
        <dbReference type="Pfam" id="PF00361"/>
    </source>
</evidence>
<dbReference type="Pfam" id="PF00223">
    <property type="entry name" value="PsaA_PsaB"/>
    <property type="match status" value="1"/>
</dbReference>
<feature type="transmembrane region" description="Helical" evidence="5">
    <location>
        <begin position="59"/>
        <end position="80"/>
    </location>
</feature>
<dbReference type="SUPFAM" id="SSF81558">
    <property type="entry name" value="Photosystem I subunits PsaA/PsaB"/>
    <property type="match status" value="1"/>
</dbReference>
<dbReference type="Gene3D" id="1.20.1130.10">
    <property type="entry name" value="Photosystem I PsaA/PsaB"/>
    <property type="match status" value="2"/>
</dbReference>
<feature type="transmembrane region" description="Helical" evidence="5">
    <location>
        <begin position="147"/>
        <end position="166"/>
    </location>
</feature>
<feature type="transmembrane region" description="Helical" evidence="5">
    <location>
        <begin position="235"/>
        <end position="258"/>
    </location>
</feature>
<accession>A0ABD0VK43</accession>
<evidence type="ECO:0000256" key="2">
    <source>
        <dbReference type="ARBA" id="ARBA00009025"/>
    </source>
</evidence>
<feature type="transmembrane region" description="Helical" evidence="5">
    <location>
        <begin position="807"/>
        <end position="825"/>
    </location>
</feature>
<gene>
    <name evidence="7" type="ORF">M5K25_003843</name>
</gene>
<keyword evidence="3" id="KW-1278">Translocase</keyword>
<comment type="subcellular location">
    <subcellularLocation>
        <location evidence="1">Membrane</location>
        <topology evidence="1">Multi-pass membrane protein</topology>
    </subcellularLocation>
</comment>
<dbReference type="GO" id="GO:0016020">
    <property type="term" value="C:membrane"/>
    <property type="evidence" value="ECO:0007669"/>
    <property type="project" value="UniProtKB-SubCell"/>
</dbReference>
<sequence length="867" mass="96325">MGLYGSNEPTLDLEKLANQSYPAALEIILFFDFLIAYAVKSLMIPLYTWLPDTHGEAHYSTCMLLAGILLNMGAYGLIQINMELLAHAHSRLSPWLVIVGIIQIIYAASTSLGQRNLKKRIAYSSVSHMGFIIIGIGSITGMGLNGAILQILSHGLIGAALFFLAGTSCDRMRFVYLEEMGGISIRMPKLFTMFSSFSMASLALPGMSGFVVEFLVFFGIITSPKYFFMPKMLITFVMAIGMILTPIYLLSMLRQIFYGYNLFNIPNSDFFYSGPQELFVLICIFPPVIGIGFYPDFVLSLSVDKESYKTSSEEWARPGHFSRTIAKGPDTTTWIWNLHVDAHDFDSHTSDLEEICQKVFSAHFGQLSIIFLWLSGMYFHGARFSNYEAWLSDPTHISPSAQVVWTKVGQEKLNGDVGGGFQGIQITSHFFQIWRASGITSELQLYCTTIGALVFASLMLCLLVPLSQSHSQIGLVPRCRIYVESPLSGVTRTWVSFLGGTPNPLDPKEITLPHEFILNWDLLAQLYPSFVEGATPFFTLNWAKYADFLSFRGGLEPITGGLWLSDIAHHHLAIAILFLIAGEMYRTNWAIGHGLKDILDAHKGPFMGQGHKGLYEILTTSWHAQLSLNLAMLGSLTIVVAHHMYSMPPYPYLAIDYNTQLLLFTHHMWIRGFLIVGAAAHATIFMVRDYDPTTRYNDLLDRVLRHCDAIISHLNWACIFLGFHSFGLYIHNDTMSALGRPQDMFSDTAIQLQPIFAQWVQNTHALAPSITAPGATTGTSLTWGGGELVAVGDKVALLPIPLRTADFLVHHIHAFTIHVTVLILLKGVLFAHSSCLIPDKANLGFHFPCDGPGRGGHVKYPPGIMYS</sequence>
<dbReference type="EMBL" id="JANQDX010000004">
    <property type="protein sequence ID" value="KAL0925502.1"/>
    <property type="molecule type" value="Genomic_DNA"/>
</dbReference>
<feature type="transmembrane region" description="Helical" evidence="5">
    <location>
        <begin position="121"/>
        <end position="141"/>
    </location>
</feature>
<dbReference type="InterPro" id="IPR001750">
    <property type="entry name" value="ND/Mrp_TM"/>
</dbReference>
<evidence type="ECO:0000256" key="3">
    <source>
        <dbReference type="ARBA" id="ARBA00022967"/>
    </source>
</evidence>
<keyword evidence="8" id="KW-1185">Reference proteome</keyword>
<evidence type="ECO:0000256" key="4">
    <source>
        <dbReference type="ARBA" id="ARBA00023027"/>
    </source>
</evidence>
<evidence type="ECO:0000313" key="8">
    <source>
        <dbReference type="Proteomes" id="UP001552299"/>
    </source>
</evidence>
<dbReference type="InterPro" id="IPR036408">
    <property type="entry name" value="PSI_PsaA/B_sf"/>
</dbReference>
<feature type="transmembrane region" description="Helical" evidence="5">
    <location>
        <begin position="668"/>
        <end position="688"/>
    </location>
</feature>
<feature type="transmembrane region" description="Helical" evidence="5">
    <location>
        <begin position="20"/>
        <end position="39"/>
    </location>
</feature>
<feature type="transmembrane region" description="Helical" evidence="5">
    <location>
        <begin position="359"/>
        <end position="379"/>
    </location>
</feature>
<feature type="transmembrane region" description="Helical" evidence="5">
    <location>
        <begin position="709"/>
        <end position="730"/>
    </location>
</feature>
<dbReference type="PANTHER" id="PTHR30128:SF19">
    <property type="entry name" value="PHOTOSYSTEM I P700 CHLOROPHYLL A APOPROTEIN A1-RELATED"/>
    <property type="match status" value="1"/>
</dbReference>
<dbReference type="Proteomes" id="UP001552299">
    <property type="component" value="Unassembled WGS sequence"/>
</dbReference>
<feature type="transmembrane region" description="Helical" evidence="5">
    <location>
        <begin position="443"/>
        <end position="464"/>
    </location>
</feature>
<dbReference type="GO" id="GO:0009536">
    <property type="term" value="C:plastid"/>
    <property type="evidence" value="ECO:0007669"/>
    <property type="project" value="UniProtKB-ARBA"/>
</dbReference>
<evidence type="ECO:0000256" key="1">
    <source>
        <dbReference type="ARBA" id="ARBA00004141"/>
    </source>
</evidence>
<keyword evidence="5" id="KW-1133">Transmembrane helix</keyword>
<evidence type="ECO:0000256" key="5">
    <source>
        <dbReference type="SAM" id="Phobius"/>
    </source>
</evidence>
<dbReference type="AlphaFoldDB" id="A0ABD0VK43"/>
<feature type="transmembrane region" description="Helical" evidence="5">
    <location>
        <begin position="278"/>
        <end position="299"/>
    </location>
</feature>
<evidence type="ECO:0000313" key="7">
    <source>
        <dbReference type="EMBL" id="KAL0925502.1"/>
    </source>
</evidence>